<comment type="caution">
    <text evidence="3">The sequence shown here is derived from an EMBL/GenBank/DDBJ whole genome shotgun (WGS) entry which is preliminary data.</text>
</comment>
<sequence>MTLRQSARGVVWVPSSPPSDWAGTSSQWLTGTMKPYQNLDRFRLNLRALSKRDPALARCLETAKPSTRLVIGDNGELNVDLGGGSLVYPDGARSTGLRQVSTYLEEPLRLFVDPGEVSEDCVELNRLIRTMAEGMADGPKAEKPGPFGGYVVVFGAGLGYHLQALADKLRFKTMIVVEPHDDFLVHTLHSIDWQVLFQSLGREGRDIRFVRGGDAFSKVIEIMRGPNYPLINGSYFYFHYQSPELSALGQRLLVNCKDLAMVAGWVEDQVRMLRNNTANFSRKSFHVQRSSVSTPRACPAIVVGAGPSIDQGIEHIRRLRDQAIVISTSSGLRILLENGIRPDIHCELENIVEMGGLAEQINDQHGLSDIVLYASPTVDPRVPPLYKQAAYFFRKDVSSSRLYAKGAATTSLAEPTSGNTAIYAALSLGFREIYLFGMDFGAKDPSRHHSKDSIYFREDGQQFLTSWRPYALDTLVPGNFGGQVYSGWLMDWGRNAAANAIRTFPGVRVINCSDGSLIPCTTPLRPDAIDLPAPALSRDEEIQSALGGLAYAPDGLADPDGLAELRRIFHQTLDRCRKAMADLASSQQSSQDAAVTLCDRVVAELISLEASSGTAFGTLIGHLQTALCETFNYASVMAPHAEKPGLSALSDALVEGIDRLYPLIDDLFGPHPP</sequence>
<evidence type="ECO:0000259" key="2">
    <source>
        <dbReference type="Pfam" id="PF20157"/>
    </source>
</evidence>
<reference evidence="3 4" key="1">
    <citation type="submission" date="2017-11" db="EMBL/GenBank/DDBJ databases">
        <title>Draft genome sequence of magnetotactic bacterium Magnetospirillum kuznetsovii LBB-42.</title>
        <authorList>
            <person name="Grouzdev D.S."/>
            <person name="Rysina M.S."/>
            <person name="Baslerov R.V."/>
            <person name="Koziaeva V."/>
        </authorList>
    </citation>
    <scope>NUCLEOTIDE SEQUENCE [LARGE SCALE GENOMIC DNA]</scope>
    <source>
        <strain evidence="3 4">LBB-42</strain>
    </source>
</reference>
<evidence type="ECO:0000313" key="4">
    <source>
        <dbReference type="Proteomes" id="UP000251075"/>
    </source>
</evidence>
<dbReference type="EMBL" id="PGTO01000005">
    <property type="protein sequence ID" value="RAU22249.1"/>
    <property type="molecule type" value="Genomic_DNA"/>
</dbReference>
<evidence type="ECO:0000259" key="1">
    <source>
        <dbReference type="Pfam" id="PF01973"/>
    </source>
</evidence>
<dbReference type="Proteomes" id="UP000251075">
    <property type="component" value="Unassembled WGS sequence"/>
</dbReference>
<keyword evidence="4" id="KW-1185">Reference proteome</keyword>
<dbReference type="OrthoDB" id="7254531at2"/>
<dbReference type="AlphaFoldDB" id="A0A364NYU9"/>
<dbReference type="PANTHER" id="PTHR41786:SF1">
    <property type="entry name" value="6-HYDROXYMETHYLPTERIN DIPHOSPHOKINASE MPTE-LIKE DOMAIN-CONTAINING PROTEIN"/>
    <property type="match status" value="1"/>
</dbReference>
<evidence type="ECO:0008006" key="5">
    <source>
        <dbReference type="Google" id="ProtNLM"/>
    </source>
</evidence>
<gene>
    <name evidence="3" type="ORF">CU669_08975</name>
</gene>
<dbReference type="Pfam" id="PF20157">
    <property type="entry name" value="Maf_flag10_N"/>
    <property type="match status" value="1"/>
</dbReference>
<dbReference type="Gene3D" id="3.90.1480.10">
    <property type="entry name" value="Alpha-2,3-sialyltransferase"/>
    <property type="match status" value="1"/>
</dbReference>
<accession>A0A364NYU9</accession>
<dbReference type="SUPFAM" id="SSF102414">
    <property type="entry name" value="Alpha-2,3/8-sialyltransferase CstII"/>
    <property type="match status" value="1"/>
</dbReference>
<feature type="domain" description="Glycosyltransferase Maf N-terminal" evidence="2">
    <location>
        <begin position="41"/>
        <end position="260"/>
    </location>
</feature>
<dbReference type="InterPro" id="IPR045376">
    <property type="entry name" value="Maf_N"/>
</dbReference>
<protein>
    <recommendedName>
        <fullName evidence="5">DUF115 domain-containing protein</fullName>
    </recommendedName>
</protein>
<proteinExistence type="predicted"/>
<organism evidence="3 4">
    <name type="scientific">Paramagnetospirillum kuznetsovii</name>
    <dbReference type="NCBI Taxonomy" id="2053833"/>
    <lineage>
        <taxon>Bacteria</taxon>
        <taxon>Pseudomonadati</taxon>
        <taxon>Pseudomonadota</taxon>
        <taxon>Alphaproteobacteria</taxon>
        <taxon>Rhodospirillales</taxon>
        <taxon>Magnetospirillaceae</taxon>
        <taxon>Paramagnetospirillum</taxon>
    </lineage>
</organism>
<feature type="domain" description="6-hydroxymethylpterin diphosphokinase MptE-like" evidence="1">
    <location>
        <begin position="274"/>
        <end position="443"/>
    </location>
</feature>
<evidence type="ECO:0000313" key="3">
    <source>
        <dbReference type="EMBL" id="RAU22249.1"/>
    </source>
</evidence>
<dbReference type="Pfam" id="PF01973">
    <property type="entry name" value="MptE-like"/>
    <property type="match status" value="1"/>
</dbReference>
<dbReference type="InterPro" id="IPR002826">
    <property type="entry name" value="MptE-like"/>
</dbReference>
<dbReference type="PANTHER" id="PTHR41786">
    <property type="entry name" value="MOTILITY ACCESSORY FACTOR MAF"/>
    <property type="match status" value="1"/>
</dbReference>
<name>A0A364NYU9_9PROT</name>
<dbReference type="InterPro" id="IPR036715">
    <property type="entry name" value="A-2_3-sialylTrfase_sf"/>
</dbReference>